<protein>
    <submittedName>
        <fullName evidence="2">Uncharacterized protein</fullName>
    </submittedName>
</protein>
<comment type="caution">
    <text evidence="2">The sequence shown here is derived from an EMBL/GenBank/DDBJ whole genome shotgun (WGS) entry which is preliminary data.</text>
</comment>
<keyword evidence="1" id="KW-0472">Membrane</keyword>
<keyword evidence="1" id="KW-1133">Transmembrane helix</keyword>
<feature type="transmembrane region" description="Helical" evidence="1">
    <location>
        <begin position="79"/>
        <end position="100"/>
    </location>
</feature>
<reference evidence="2" key="1">
    <citation type="submission" date="2021-11" db="EMBL/GenBank/DDBJ databases">
        <authorList>
            <consortium name="Genoscope - CEA"/>
            <person name="William W."/>
        </authorList>
    </citation>
    <scope>NUCLEOTIDE SEQUENCE</scope>
</reference>
<dbReference type="AlphaFoldDB" id="A0A8J2SL44"/>
<accession>A0A8J2SL44</accession>
<dbReference type="EMBL" id="CAKKNE010000004">
    <property type="protein sequence ID" value="CAH0373790.1"/>
    <property type="molecule type" value="Genomic_DNA"/>
</dbReference>
<name>A0A8J2SL44_9STRA</name>
<gene>
    <name evidence="2" type="ORF">PECAL_4P10300</name>
</gene>
<dbReference type="OrthoDB" id="10508669at2759"/>
<dbReference type="Proteomes" id="UP000789595">
    <property type="component" value="Unassembled WGS sequence"/>
</dbReference>
<evidence type="ECO:0000313" key="3">
    <source>
        <dbReference type="Proteomes" id="UP000789595"/>
    </source>
</evidence>
<evidence type="ECO:0000313" key="2">
    <source>
        <dbReference type="EMBL" id="CAH0373790.1"/>
    </source>
</evidence>
<proteinExistence type="predicted"/>
<evidence type="ECO:0000256" key="1">
    <source>
        <dbReference type="SAM" id="Phobius"/>
    </source>
</evidence>
<organism evidence="2 3">
    <name type="scientific">Pelagomonas calceolata</name>
    <dbReference type="NCBI Taxonomy" id="35677"/>
    <lineage>
        <taxon>Eukaryota</taxon>
        <taxon>Sar</taxon>
        <taxon>Stramenopiles</taxon>
        <taxon>Ochrophyta</taxon>
        <taxon>Pelagophyceae</taxon>
        <taxon>Pelagomonadales</taxon>
        <taxon>Pelagomonadaceae</taxon>
        <taxon>Pelagomonas</taxon>
    </lineage>
</organism>
<sequence>MSKLEKLSFNDVLKWHALAAGPAGLVLVMLPHRLFAQLSGAPYSPAAHEVARCYGALTAAQAWFAWRTRRIADGRVRRMLAEAYALCYALTGLALGRAMAAAPVGALGALACLASWALALLYAYFRVVRRIKSFELPGSVADGHDL</sequence>
<keyword evidence="1" id="KW-0812">Transmembrane</keyword>
<keyword evidence="3" id="KW-1185">Reference proteome</keyword>
<feature type="transmembrane region" description="Helical" evidence="1">
    <location>
        <begin position="106"/>
        <end position="125"/>
    </location>
</feature>